<dbReference type="AlphaFoldDB" id="A0AAU9SR31"/>
<evidence type="ECO:0000256" key="9">
    <source>
        <dbReference type="RuleBase" id="RU910715"/>
    </source>
</evidence>
<dbReference type="GO" id="GO:0051119">
    <property type="term" value="F:sugar transmembrane transporter activity"/>
    <property type="evidence" value="ECO:0007669"/>
    <property type="project" value="InterPro"/>
</dbReference>
<protein>
    <recommendedName>
        <fullName evidence="9">Bidirectional sugar transporter SWEET</fullName>
    </recommendedName>
</protein>
<accession>A0AAU9SR31</accession>
<dbReference type="Proteomes" id="UP000836841">
    <property type="component" value="Unassembled WGS sequence"/>
</dbReference>
<evidence type="ECO:0000256" key="6">
    <source>
        <dbReference type="ARBA" id="ARBA00022737"/>
    </source>
</evidence>
<organism evidence="10 11">
    <name type="scientific">Thlaspi arvense</name>
    <name type="common">Field penny-cress</name>
    <dbReference type="NCBI Taxonomy" id="13288"/>
    <lineage>
        <taxon>Eukaryota</taxon>
        <taxon>Viridiplantae</taxon>
        <taxon>Streptophyta</taxon>
        <taxon>Embryophyta</taxon>
        <taxon>Tracheophyta</taxon>
        <taxon>Spermatophyta</taxon>
        <taxon>Magnoliopsida</taxon>
        <taxon>eudicotyledons</taxon>
        <taxon>Gunneridae</taxon>
        <taxon>Pentapetalae</taxon>
        <taxon>rosids</taxon>
        <taxon>malvids</taxon>
        <taxon>Brassicales</taxon>
        <taxon>Brassicaceae</taxon>
        <taxon>Thlaspideae</taxon>
        <taxon>Thlaspi</taxon>
    </lineage>
</organism>
<sequence length="279" mass="30778">MADGRVRLAAGVMGASWCYCRNAASLLLYAAPILTFHKVIRKRSTEDFSCVPYVTAFSNCFLYTWYGLPVVSCGWENFSLVTINGLGVLLELSFIITYFRFASVGGKASYIYNFQSVLFLKKVAMLAIPVILVSCAAAIISAFVFHDHHRRKVFIGSVGLVACVSMYGSPLVAVVSSYVSFHLYLHFFLIKFQFKDILSKLDMVGLGFLSRDLSCGFLLVWLAALLRSSSFWFTASIGEGSNGGTTQVVDVEKNNNGEKTKQQLQLVVPGDTSVQKLMN</sequence>
<keyword evidence="4 9" id="KW-0762">Sugar transport</keyword>
<evidence type="ECO:0000256" key="5">
    <source>
        <dbReference type="ARBA" id="ARBA00022692"/>
    </source>
</evidence>
<dbReference type="GO" id="GO:0012505">
    <property type="term" value="C:endomembrane system"/>
    <property type="evidence" value="ECO:0007669"/>
    <property type="project" value="UniProtKB-SubCell"/>
</dbReference>
<dbReference type="EMBL" id="CAJVSB020000857">
    <property type="protein sequence ID" value="CAH2068855.1"/>
    <property type="molecule type" value="Genomic_DNA"/>
</dbReference>
<evidence type="ECO:0000256" key="1">
    <source>
        <dbReference type="ARBA" id="ARBA00004127"/>
    </source>
</evidence>
<dbReference type="GO" id="GO:0016020">
    <property type="term" value="C:membrane"/>
    <property type="evidence" value="ECO:0007669"/>
    <property type="project" value="InterPro"/>
</dbReference>
<comment type="similarity">
    <text evidence="2 9">Belongs to the SWEET sugar transporter family.</text>
</comment>
<evidence type="ECO:0000256" key="8">
    <source>
        <dbReference type="ARBA" id="ARBA00023136"/>
    </source>
</evidence>
<feature type="transmembrane region" description="Helical" evidence="9">
    <location>
        <begin position="78"/>
        <end position="102"/>
    </location>
</feature>
<keyword evidence="6" id="KW-0677">Repeat</keyword>
<evidence type="ECO:0000256" key="7">
    <source>
        <dbReference type="ARBA" id="ARBA00022989"/>
    </source>
</evidence>
<feature type="transmembrane region" description="Helical" evidence="9">
    <location>
        <begin position="201"/>
        <end position="224"/>
    </location>
</feature>
<dbReference type="InterPro" id="IPR004316">
    <property type="entry name" value="SWEET_rpt"/>
</dbReference>
<evidence type="ECO:0000256" key="2">
    <source>
        <dbReference type="ARBA" id="ARBA00007809"/>
    </source>
</evidence>
<feature type="transmembrane region" description="Helical" evidence="9">
    <location>
        <begin position="48"/>
        <end position="66"/>
    </location>
</feature>
<gene>
    <name evidence="10" type="ORF">TAV2_LOCUS18406</name>
</gene>
<keyword evidence="5 9" id="KW-0812">Transmembrane</keyword>
<comment type="caution">
    <text evidence="10">The sequence shown here is derived from an EMBL/GenBank/DDBJ whole genome shotgun (WGS) entry which is preliminary data.</text>
</comment>
<feature type="transmembrane region" description="Helical" evidence="9">
    <location>
        <begin position="123"/>
        <end position="146"/>
    </location>
</feature>
<dbReference type="FunFam" id="1.20.1280.290:FF:000001">
    <property type="entry name" value="Bidirectional sugar transporter SWEET"/>
    <property type="match status" value="1"/>
</dbReference>
<dbReference type="InterPro" id="IPR047664">
    <property type="entry name" value="SWEET"/>
</dbReference>
<dbReference type="Gene3D" id="1.20.1280.290">
    <property type="match status" value="1"/>
</dbReference>
<keyword evidence="11" id="KW-1185">Reference proteome</keyword>
<comment type="function">
    <text evidence="9">Mediates both low-affinity uptake and efflux of sugar across the membrane.</text>
</comment>
<evidence type="ECO:0000313" key="10">
    <source>
        <dbReference type="EMBL" id="CAH2068855.1"/>
    </source>
</evidence>
<comment type="caution">
    <text evidence="9">Lacks conserved residue(s) required for the propagation of feature annotation.</text>
</comment>
<comment type="subcellular location">
    <subcellularLocation>
        <location evidence="1">Endomembrane system</location>
        <topology evidence="1">Multi-pass membrane protein</topology>
    </subcellularLocation>
</comment>
<evidence type="ECO:0000256" key="4">
    <source>
        <dbReference type="ARBA" id="ARBA00022597"/>
    </source>
</evidence>
<proteinExistence type="inferred from homology"/>
<keyword evidence="8 9" id="KW-0472">Membrane</keyword>
<evidence type="ECO:0000256" key="3">
    <source>
        <dbReference type="ARBA" id="ARBA00022448"/>
    </source>
</evidence>
<dbReference type="PANTHER" id="PTHR10791:SF28">
    <property type="entry name" value="BIDIRECTIONAL SUGAR TRANSPORTER SWEET3"/>
    <property type="match status" value="1"/>
</dbReference>
<keyword evidence="3 9" id="KW-0813">Transport</keyword>
<keyword evidence="7 9" id="KW-1133">Transmembrane helix</keyword>
<evidence type="ECO:0000313" key="11">
    <source>
        <dbReference type="Proteomes" id="UP000836841"/>
    </source>
</evidence>
<feature type="transmembrane region" description="Helical" evidence="9">
    <location>
        <begin position="166"/>
        <end position="189"/>
    </location>
</feature>
<reference evidence="10 11" key="1">
    <citation type="submission" date="2022-03" db="EMBL/GenBank/DDBJ databases">
        <authorList>
            <person name="Nunn A."/>
            <person name="Chopra R."/>
            <person name="Nunn A."/>
            <person name="Contreras Garrido A."/>
        </authorList>
    </citation>
    <scope>NUCLEOTIDE SEQUENCE [LARGE SCALE GENOMIC DNA]</scope>
</reference>
<name>A0AAU9SR31_THLAR</name>
<dbReference type="PANTHER" id="PTHR10791">
    <property type="entry name" value="RAG1-ACTIVATING PROTEIN 1"/>
    <property type="match status" value="1"/>
</dbReference>
<dbReference type="Pfam" id="PF03083">
    <property type="entry name" value="MtN3_slv"/>
    <property type="match status" value="1"/>
</dbReference>